<dbReference type="SUPFAM" id="SSF82693">
    <property type="entry name" value="Multidrug efflux transporter AcrB pore domain, PN1, PN2, PC1 and PC2 subdomains"/>
    <property type="match status" value="3"/>
</dbReference>
<feature type="transmembrane region" description="Helical" evidence="9">
    <location>
        <begin position="366"/>
        <end position="388"/>
    </location>
</feature>
<feature type="transmembrane region" description="Helical" evidence="9">
    <location>
        <begin position="470"/>
        <end position="497"/>
    </location>
</feature>
<name>A0ABS2DB58_9SPHN</name>
<dbReference type="SUPFAM" id="SSF82866">
    <property type="entry name" value="Multidrug efflux transporter AcrB transmembrane domain"/>
    <property type="match status" value="2"/>
</dbReference>
<keyword evidence="6 9" id="KW-0812">Transmembrane</keyword>
<dbReference type="InterPro" id="IPR004764">
    <property type="entry name" value="MdtF-like"/>
</dbReference>
<gene>
    <name evidence="11" type="ORF">ILT43_17505</name>
</gene>
<sequence length="1075" mass="115052">MARFFIERPIFAYVLAVMVVIVGILSIRVLPIAQFPAIAPPAVSITANYPGADAQTLENTTTQIIEQQMKGIDHLRYFSSSSSSAGIVTITLTFEQGTDPDIAQVQVQNKLQAATPLLPQEVQRQGIVVAKATQNFLLFVGLYSENGSHDADDLADIVASKIQDPLSRVTGVGDTQIFGSQYAMRIWVDPLKLNNFALTMADVTSAVTAQNAQVSAGQIGAQPAPKEQMLNATVSVSSRLTSPEQFAQIRLKSNANGSVVRLGDVARVAIGAENYAFSAQWNGKPASGIGIKLAPGANALDTVEAVKARVNEIAKQFPPDVKVIFPYDTSPFVRLSIEQVIHTLVEAVVLVFLVMFLFLQNFRATLIPTIAVPVVLTGTFAVLAAFGYSINTLTLFGMVLAIGLLVDDAIVVVENVERLITDEGLTPKEAARKSMDEITGALIGIAVVLSAVFLPMAFFGGSTGVIYRQFSITIVSAMVLSVAVALILTPALCATILKPHDKNKNQGNGPLTRFFRWFNDRFDRGRDRYERGVRSTANRWVRSLIAYALILAGMTFLFMRLPTGFLPDEDQGVMIALVQGPPGATTARTQKGLDLVRDHFLSDAGSAIRGVYTINGFSFAGQGQNSGIAFIPMKEWKDRPGAENKAQAVIGRAMGVFSRYSDGLIFAVIPPAVQELGNATGFDLQLVDDGGLGHEKLLAARNMLLGMASQNKQLVGVRPNALDDAPQLKVEVDQDKARALGLDLSTVNSTIATAWGGSYVNDFIDRGRVKRVYIQADAPYRMAPDDIGDLFVRGASGSMAPFTAFSTLSWSQGPTQLTRYNGQPSMEILGQPAPGVSSGAALKAMEEMQAKLPPGTRLDWTGLSYEEQLSGGQAPALYGLSLLIVFLCLAALYESWSVPISVMLVVPLGIVGALLAASLTGLNNDIYLQVGLITTIGVSAKNAILIVEFAEEKIRQGLTPFDAAVEAAKLRLRPILMTSLAFVFGVFPLAIASGAGAGGQNAIGRAVVGGMISATVLAIFFVPMFFIIVLRLFGHSAEVKPEDDGRHDDDRYDGGRDDDRRDGGEHGHTPAPQGA</sequence>
<keyword evidence="3 9" id="KW-0813">Transport</keyword>
<evidence type="ECO:0000256" key="10">
    <source>
        <dbReference type="SAM" id="MobiDB-lite"/>
    </source>
</evidence>
<accession>A0ABS2DB58</accession>
<dbReference type="Gene3D" id="3.30.70.1320">
    <property type="entry name" value="Multidrug efflux transporter AcrB pore domain like"/>
    <property type="match status" value="1"/>
</dbReference>
<dbReference type="PANTHER" id="PTHR32063:SF13">
    <property type="entry name" value="MULTIDRUG EFFLUX PUMP SUBUNIT ACRB-RELATED"/>
    <property type="match status" value="1"/>
</dbReference>
<dbReference type="Gene3D" id="3.30.70.1440">
    <property type="entry name" value="Multidrug efflux transporter AcrB pore domain"/>
    <property type="match status" value="1"/>
</dbReference>
<feature type="transmembrane region" description="Helical" evidence="9">
    <location>
        <begin position="926"/>
        <end position="947"/>
    </location>
</feature>
<evidence type="ECO:0000256" key="3">
    <source>
        <dbReference type="ARBA" id="ARBA00022448"/>
    </source>
</evidence>
<evidence type="ECO:0000256" key="7">
    <source>
        <dbReference type="ARBA" id="ARBA00022989"/>
    </source>
</evidence>
<feature type="compositionally biased region" description="Basic and acidic residues" evidence="10">
    <location>
        <begin position="1039"/>
        <end position="1068"/>
    </location>
</feature>
<dbReference type="Gene3D" id="3.30.2090.10">
    <property type="entry name" value="Multidrug efflux transporter AcrB TolC docking domain, DN and DC subdomains"/>
    <property type="match status" value="2"/>
</dbReference>
<reference evidence="11 12" key="1">
    <citation type="submission" date="2020-12" db="EMBL/GenBank/DDBJ databases">
        <title>Sphingomonas sp.</title>
        <authorList>
            <person name="Kim M.K."/>
        </authorList>
    </citation>
    <scope>NUCLEOTIDE SEQUENCE [LARGE SCALE GENOMIC DNA]</scope>
    <source>
        <strain evidence="11 12">BT552</strain>
    </source>
</reference>
<feature type="transmembrane region" description="Helical" evidence="9">
    <location>
        <begin position="438"/>
        <end position="458"/>
    </location>
</feature>
<feature type="transmembrane region" description="Helical" evidence="9">
    <location>
        <begin position="975"/>
        <end position="995"/>
    </location>
</feature>
<evidence type="ECO:0000256" key="9">
    <source>
        <dbReference type="RuleBase" id="RU364070"/>
    </source>
</evidence>
<organism evidence="11 12">
    <name type="scientific">Sphingomonas longa</name>
    <dbReference type="NCBI Taxonomy" id="2778730"/>
    <lineage>
        <taxon>Bacteria</taxon>
        <taxon>Pseudomonadati</taxon>
        <taxon>Pseudomonadota</taxon>
        <taxon>Alphaproteobacteria</taxon>
        <taxon>Sphingomonadales</taxon>
        <taxon>Sphingomonadaceae</taxon>
        <taxon>Sphingomonas</taxon>
    </lineage>
</organism>
<dbReference type="Gene3D" id="1.20.1640.10">
    <property type="entry name" value="Multidrug efflux transporter AcrB transmembrane domain"/>
    <property type="match status" value="2"/>
</dbReference>
<comment type="similarity">
    <text evidence="2 9">Belongs to the resistance-nodulation-cell division (RND) (TC 2.A.6) family.</text>
</comment>
<evidence type="ECO:0000256" key="4">
    <source>
        <dbReference type="ARBA" id="ARBA00022475"/>
    </source>
</evidence>
<feature type="transmembrane region" description="Helical" evidence="9">
    <location>
        <begin position="394"/>
        <end position="413"/>
    </location>
</feature>
<evidence type="ECO:0000256" key="5">
    <source>
        <dbReference type="ARBA" id="ARBA00022519"/>
    </source>
</evidence>
<dbReference type="Gene3D" id="3.30.70.1430">
    <property type="entry name" value="Multidrug efflux transporter AcrB pore domain"/>
    <property type="match status" value="2"/>
</dbReference>
<evidence type="ECO:0000256" key="6">
    <source>
        <dbReference type="ARBA" id="ARBA00022692"/>
    </source>
</evidence>
<dbReference type="Pfam" id="PF00873">
    <property type="entry name" value="ACR_tran"/>
    <property type="match status" value="1"/>
</dbReference>
<evidence type="ECO:0000256" key="2">
    <source>
        <dbReference type="ARBA" id="ARBA00010942"/>
    </source>
</evidence>
<keyword evidence="4" id="KW-1003">Cell membrane</keyword>
<dbReference type="PRINTS" id="PR00702">
    <property type="entry name" value="ACRIFLAVINRP"/>
</dbReference>
<feature type="transmembrane region" description="Helical" evidence="9">
    <location>
        <begin position="900"/>
        <end position="920"/>
    </location>
</feature>
<dbReference type="SUPFAM" id="SSF82714">
    <property type="entry name" value="Multidrug efflux transporter AcrB TolC docking domain, DN and DC subdomains"/>
    <property type="match status" value="2"/>
</dbReference>
<dbReference type="EMBL" id="JAFEMC010000006">
    <property type="protein sequence ID" value="MBM6578182.1"/>
    <property type="molecule type" value="Genomic_DNA"/>
</dbReference>
<evidence type="ECO:0000313" key="12">
    <source>
        <dbReference type="Proteomes" id="UP000763641"/>
    </source>
</evidence>
<feature type="transmembrane region" description="Helical" evidence="9">
    <location>
        <begin position="1007"/>
        <end position="1030"/>
    </location>
</feature>
<keyword evidence="7 9" id="KW-1133">Transmembrane helix</keyword>
<dbReference type="Proteomes" id="UP000763641">
    <property type="component" value="Unassembled WGS sequence"/>
</dbReference>
<dbReference type="InterPro" id="IPR001036">
    <property type="entry name" value="Acrflvin-R"/>
</dbReference>
<evidence type="ECO:0000256" key="8">
    <source>
        <dbReference type="ARBA" id="ARBA00023136"/>
    </source>
</evidence>
<keyword evidence="5 9" id="KW-0997">Cell inner membrane</keyword>
<comment type="caution">
    <text evidence="11">The sequence shown here is derived from an EMBL/GenBank/DDBJ whole genome shotgun (WGS) entry which is preliminary data.</text>
</comment>
<feature type="transmembrane region" description="Helical" evidence="9">
    <location>
        <begin position="340"/>
        <end position="359"/>
    </location>
</feature>
<feature type="region of interest" description="Disordered" evidence="10">
    <location>
        <begin position="1039"/>
        <end position="1075"/>
    </location>
</feature>
<feature type="transmembrane region" description="Helical" evidence="9">
    <location>
        <begin position="12"/>
        <end position="30"/>
    </location>
</feature>
<comment type="subcellular location">
    <subcellularLocation>
        <location evidence="1 9">Cell inner membrane</location>
        <topology evidence="1 9">Multi-pass membrane protein</topology>
    </subcellularLocation>
</comment>
<dbReference type="PANTHER" id="PTHR32063">
    <property type="match status" value="1"/>
</dbReference>
<evidence type="ECO:0000256" key="1">
    <source>
        <dbReference type="ARBA" id="ARBA00004429"/>
    </source>
</evidence>
<dbReference type="NCBIfam" id="NF000282">
    <property type="entry name" value="RND_permease_1"/>
    <property type="match status" value="1"/>
</dbReference>
<dbReference type="RefSeq" id="WP_204200274.1">
    <property type="nucleotide sequence ID" value="NZ_JAFEMC010000006.1"/>
</dbReference>
<proteinExistence type="inferred from homology"/>
<dbReference type="InterPro" id="IPR027463">
    <property type="entry name" value="AcrB_DN_DC_subdom"/>
</dbReference>
<feature type="transmembrane region" description="Helical" evidence="9">
    <location>
        <begin position="544"/>
        <end position="561"/>
    </location>
</feature>
<protein>
    <recommendedName>
        <fullName evidence="9">Efflux pump membrane transporter</fullName>
    </recommendedName>
</protein>
<evidence type="ECO:0000313" key="11">
    <source>
        <dbReference type="EMBL" id="MBM6578182.1"/>
    </source>
</evidence>
<dbReference type="NCBIfam" id="TIGR00915">
    <property type="entry name" value="2A0602"/>
    <property type="match status" value="1"/>
</dbReference>
<keyword evidence="8 9" id="KW-0472">Membrane</keyword>
<feature type="transmembrane region" description="Helical" evidence="9">
    <location>
        <begin position="876"/>
        <end position="893"/>
    </location>
</feature>
<keyword evidence="12" id="KW-1185">Reference proteome</keyword>